<gene>
    <name evidence="1" type="ORF">AFUS01_LOCUS29572</name>
</gene>
<sequence length="104" mass="11950">MLQFAHLEPEIILHFPVCFLRPIARCPCQNPNLPKFRTASIARTFHARASMKVENAAQQCLSRGFDASQDHDDQYFGIQVTQCYGVLKDSDEWGNFGEKFQNEQ</sequence>
<evidence type="ECO:0000313" key="2">
    <source>
        <dbReference type="Proteomes" id="UP000708208"/>
    </source>
</evidence>
<keyword evidence="2" id="KW-1185">Reference proteome</keyword>
<proteinExistence type="predicted"/>
<dbReference type="Proteomes" id="UP000708208">
    <property type="component" value="Unassembled WGS sequence"/>
</dbReference>
<evidence type="ECO:0000313" key="1">
    <source>
        <dbReference type="EMBL" id="CAG7819102.1"/>
    </source>
</evidence>
<dbReference type="EMBL" id="CAJVCH010439480">
    <property type="protein sequence ID" value="CAG7819102.1"/>
    <property type="molecule type" value="Genomic_DNA"/>
</dbReference>
<comment type="caution">
    <text evidence="1">The sequence shown here is derived from an EMBL/GenBank/DDBJ whole genome shotgun (WGS) entry which is preliminary data.</text>
</comment>
<reference evidence="1" key="1">
    <citation type="submission" date="2021-06" db="EMBL/GenBank/DDBJ databases">
        <authorList>
            <person name="Hodson N. C."/>
            <person name="Mongue J. A."/>
            <person name="Jaron S. K."/>
        </authorList>
    </citation>
    <scope>NUCLEOTIDE SEQUENCE</scope>
</reference>
<dbReference type="AlphaFoldDB" id="A0A8J2PD96"/>
<protein>
    <submittedName>
        <fullName evidence="1">Uncharacterized protein</fullName>
    </submittedName>
</protein>
<name>A0A8J2PD96_9HEXA</name>
<organism evidence="1 2">
    <name type="scientific">Allacma fusca</name>
    <dbReference type="NCBI Taxonomy" id="39272"/>
    <lineage>
        <taxon>Eukaryota</taxon>
        <taxon>Metazoa</taxon>
        <taxon>Ecdysozoa</taxon>
        <taxon>Arthropoda</taxon>
        <taxon>Hexapoda</taxon>
        <taxon>Collembola</taxon>
        <taxon>Symphypleona</taxon>
        <taxon>Sminthuridae</taxon>
        <taxon>Allacma</taxon>
    </lineage>
</organism>
<accession>A0A8J2PD96</accession>